<proteinExistence type="predicted"/>
<dbReference type="AlphaFoldDB" id="A0A6J4JUV3"/>
<evidence type="ECO:0000256" key="1">
    <source>
        <dbReference type="SAM" id="MobiDB-lite"/>
    </source>
</evidence>
<evidence type="ECO:0000313" key="2">
    <source>
        <dbReference type="EMBL" id="CAA9287818.1"/>
    </source>
</evidence>
<feature type="compositionally biased region" description="Basic and acidic residues" evidence="1">
    <location>
        <begin position="1"/>
        <end position="16"/>
    </location>
</feature>
<sequence>MSSDLHHLEPRPRDPAPRGAVDHGITPTSSPGKYFPNRAVGGEATRG</sequence>
<feature type="region of interest" description="Disordered" evidence="1">
    <location>
        <begin position="1"/>
        <end position="47"/>
    </location>
</feature>
<organism evidence="2">
    <name type="scientific">uncultured Actinomycetospora sp</name>
    <dbReference type="NCBI Taxonomy" id="1135996"/>
    <lineage>
        <taxon>Bacteria</taxon>
        <taxon>Bacillati</taxon>
        <taxon>Actinomycetota</taxon>
        <taxon>Actinomycetes</taxon>
        <taxon>Pseudonocardiales</taxon>
        <taxon>Pseudonocardiaceae</taxon>
        <taxon>Actinomycetospora</taxon>
        <taxon>environmental samples</taxon>
    </lineage>
</organism>
<dbReference type="EMBL" id="CADCTH010000526">
    <property type="protein sequence ID" value="CAA9287818.1"/>
    <property type="molecule type" value="Genomic_DNA"/>
</dbReference>
<reference evidence="2" key="1">
    <citation type="submission" date="2020-02" db="EMBL/GenBank/DDBJ databases">
        <authorList>
            <person name="Meier V. D."/>
        </authorList>
    </citation>
    <scope>NUCLEOTIDE SEQUENCE</scope>
    <source>
        <strain evidence="2">AVDCRST_MAG54</strain>
    </source>
</reference>
<accession>A0A6J4JUV3</accession>
<protein>
    <submittedName>
        <fullName evidence="2">Uncharacterized protein</fullName>
    </submittedName>
</protein>
<gene>
    <name evidence="2" type="ORF">AVDCRST_MAG54-4187</name>
</gene>
<name>A0A6J4JUV3_9PSEU</name>